<protein>
    <submittedName>
        <fullName evidence="1">Uncharacterized protein</fullName>
    </submittedName>
</protein>
<evidence type="ECO:0000313" key="1">
    <source>
        <dbReference type="EMBL" id="SVD35148.1"/>
    </source>
</evidence>
<name>A0A382UN68_9ZZZZ</name>
<accession>A0A382UN68</accession>
<organism evidence="1">
    <name type="scientific">marine metagenome</name>
    <dbReference type="NCBI Taxonomy" id="408172"/>
    <lineage>
        <taxon>unclassified sequences</taxon>
        <taxon>metagenomes</taxon>
        <taxon>ecological metagenomes</taxon>
    </lineage>
</organism>
<sequence>MGCYYCKKEILENSKYCNYCGKECITAEQQIIRAKYQLEHNRLLWDKMDEIGRVKFIKSVDLDKSKNSKVEKYLREIGNEIEEIKSIRFKELISDFTQDDIDELAKLYYFDGTPCGQSICTTCTPSKL</sequence>
<dbReference type="EMBL" id="UINC01145177">
    <property type="protein sequence ID" value="SVD35148.1"/>
    <property type="molecule type" value="Genomic_DNA"/>
</dbReference>
<gene>
    <name evidence="1" type="ORF">METZ01_LOCUS388002</name>
</gene>
<reference evidence="1" key="1">
    <citation type="submission" date="2018-05" db="EMBL/GenBank/DDBJ databases">
        <authorList>
            <person name="Lanie J.A."/>
            <person name="Ng W.-L."/>
            <person name="Kazmierczak K.M."/>
            <person name="Andrzejewski T.M."/>
            <person name="Davidsen T.M."/>
            <person name="Wayne K.J."/>
            <person name="Tettelin H."/>
            <person name="Glass J.I."/>
            <person name="Rusch D."/>
            <person name="Podicherti R."/>
            <person name="Tsui H.-C.T."/>
            <person name="Winkler M.E."/>
        </authorList>
    </citation>
    <scope>NUCLEOTIDE SEQUENCE</scope>
</reference>
<dbReference type="AlphaFoldDB" id="A0A382UN68"/>
<proteinExistence type="predicted"/>